<comment type="caution">
    <text evidence="4">The sequence shown here is derived from an EMBL/GenBank/DDBJ whole genome shotgun (WGS) entry which is preliminary data.</text>
</comment>
<dbReference type="EMBL" id="QYAD01000005">
    <property type="protein sequence ID" value="MBL3690992.1"/>
    <property type="molecule type" value="Genomic_DNA"/>
</dbReference>
<evidence type="ECO:0000313" key="4">
    <source>
        <dbReference type="EMBL" id="MBL3690992.1"/>
    </source>
</evidence>
<evidence type="ECO:0000259" key="3">
    <source>
        <dbReference type="Pfam" id="PF25362"/>
    </source>
</evidence>
<keyword evidence="2" id="KW-0812">Transmembrane</keyword>
<protein>
    <recommendedName>
        <fullName evidence="3">PH domain-containing protein</fullName>
    </recommendedName>
</protein>
<dbReference type="Proteomes" id="UP001646141">
    <property type="component" value="Unassembled WGS sequence"/>
</dbReference>
<evidence type="ECO:0000256" key="1">
    <source>
        <dbReference type="SAM" id="MobiDB-lite"/>
    </source>
</evidence>
<feature type="domain" description="PH" evidence="3">
    <location>
        <begin position="40"/>
        <end position="162"/>
    </location>
</feature>
<name>A0ABS1SUZ3_9MICO</name>
<dbReference type="Pfam" id="PF25362">
    <property type="entry name" value="bPH_11"/>
    <property type="match status" value="1"/>
</dbReference>
<proteinExistence type="predicted"/>
<dbReference type="RefSeq" id="WP_202383160.1">
    <property type="nucleotide sequence ID" value="NZ_BAAAMA010000009.1"/>
</dbReference>
<keyword evidence="2" id="KW-0472">Membrane</keyword>
<organism evidence="4 5">
    <name type="scientific">Leucobacter chromiireducens subsp. chromiireducens</name>
    <dbReference type="NCBI Taxonomy" id="660067"/>
    <lineage>
        <taxon>Bacteria</taxon>
        <taxon>Bacillati</taxon>
        <taxon>Actinomycetota</taxon>
        <taxon>Actinomycetes</taxon>
        <taxon>Micrococcales</taxon>
        <taxon>Microbacteriaceae</taxon>
        <taxon>Leucobacter</taxon>
    </lineage>
</organism>
<sequence>MSRTTFIILMSSIAVLAFAGMWIAWRGRTRRDAAFASATPQPELTGAPLAHFPRASYVSTTPAGAPLERVAIPGLRYKGYAEVTVHGDGVTIAVTGEAPVTIPASQIIGSGAAGGRIGKAVEPGGLSLLRWALPAPGSDARELESSFRLADPAEQARFAEAVAAVSQHRTSGSAAGTQTNTTHPTIQEEA</sequence>
<evidence type="ECO:0000313" key="5">
    <source>
        <dbReference type="Proteomes" id="UP001646141"/>
    </source>
</evidence>
<gene>
    <name evidence="4" type="ORF">D3226_13675</name>
</gene>
<keyword evidence="2" id="KW-1133">Transmembrane helix</keyword>
<evidence type="ECO:0000256" key="2">
    <source>
        <dbReference type="SAM" id="Phobius"/>
    </source>
</evidence>
<dbReference type="InterPro" id="IPR057446">
    <property type="entry name" value="PH_bac"/>
</dbReference>
<keyword evidence="5" id="KW-1185">Reference proteome</keyword>
<accession>A0ABS1SUZ3</accession>
<feature type="region of interest" description="Disordered" evidence="1">
    <location>
        <begin position="167"/>
        <end position="190"/>
    </location>
</feature>
<reference evidence="4 5" key="1">
    <citation type="submission" date="2018-09" db="EMBL/GenBank/DDBJ databases">
        <title>Comparative genomics of Leucobacter spp.</title>
        <authorList>
            <person name="Reis A.C."/>
            <person name="Kolvenbach B.A."/>
            <person name="Corvini P.F.X."/>
            <person name="Nunes O.C."/>
        </authorList>
    </citation>
    <scope>NUCLEOTIDE SEQUENCE [LARGE SCALE GENOMIC DNA]</scope>
    <source>
        <strain evidence="4 5">L-1</strain>
    </source>
</reference>
<feature type="transmembrane region" description="Helical" evidence="2">
    <location>
        <begin position="6"/>
        <end position="25"/>
    </location>
</feature>